<comment type="caution">
    <text evidence="1">The sequence shown here is derived from an EMBL/GenBank/DDBJ whole genome shotgun (WGS) entry which is preliminary data.</text>
</comment>
<protein>
    <recommendedName>
        <fullName evidence="3">FAD-binding domain-containing protein</fullName>
    </recommendedName>
</protein>
<dbReference type="PANTHER" id="PTHR46865">
    <property type="entry name" value="OXIDOREDUCTASE-RELATED"/>
    <property type="match status" value="1"/>
</dbReference>
<reference evidence="1" key="1">
    <citation type="journal article" date="2023" name="Mol. Phylogenet. Evol.">
        <title>Genome-scale phylogeny and comparative genomics of the fungal order Sordariales.</title>
        <authorList>
            <person name="Hensen N."/>
            <person name="Bonometti L."/>
            <person name="Westerberg I."/>
            <person name="Brannstrom I.O."/>
            <person name="Guillou S."/>
            <person name="Cros-Aarteil S."/>
            <person name="Calhoun S."/>
            <person name="Haridas S."/>
            <person name="Kuo A."/>
            <person name="Mondo S."/>
            <person name="Pangilinan J."/>
            <person name="Riley R."/>
            <person name="LaButti K."/>
            <person name="Andreopoulos B."/>
            <person name="Lipzen A."/>
            <person name="Chen C."/>
            <person name="Yan M."/>
            <person name="Daum C."/>
            <person name="Ng V."/>
            <person name="Clum A."/>
            <person name="Steindorff A."/>
            <person name="Ohm R.A."/>
            <person name="Martin F."/>
            <person name="Silar P."/>
            <person name="Natvig D.O."/>
            <person name="Lalanne C."/>
            <person name="Gautier V."/>
            <person name="Ament-Velasquez S.L."/>
            <person name="Kruys A."/>
            <person name="Hutchinson M.I."/>
            <person name="Powell A.J."/>
            <person name="Barry K."/>
            <person name="Miller A.N."/>
            <person name="Grigoriev I.V."/>
            <person name="Debuchy R."/>
            <person name="Gladieux P."/>
            <person name="Hiltunen Thoren M."/>
            <person name="Johannesson H."/>
        </authorList>
    </citation>
    <scope>NUCLEOTIDE SEQUENCE</scope>
    <source>
        <strain evidence="1">PSN243</strain>
    </source>
</reference>
<dbReference type="Gene3D" id="3.50.50.60">
    <property type="entry name" value="FAD/NAD(P)-binding domain"/>
    <property type="match status" value="1"/>
</dbReference>
<keyword evidence="2" id="KW-1185">Reference proteome</keyword>
<accession>A0AAV9H2W3</accession>
<dbReference type="InterPro" id="IPR036188">
    <property type="entry name" value="FAD/NAD-bd_sf"/>
</dbReference>
<dbReference type="Proteomes" id="UP001321760">
    <property type="component" value="Unassembled WGS sequence"/>
</dbReference>
<reference evidence="1" key="2">
    <citation type="submission" date="2023-05" db="EMBL/GenBank/DDBJ databases">
        <authorList>
            <consortium name="Lawrence Berkeley National Laboratory"/>
            <person name="Steindorff A."/>
            <person name="Hensen N."/>
            <person name="Bonometti L."/>
            <person name="Westerberg I."/>
            <person name="Brannstrom I.O."/>
            <person name="Guillou S."/>
            <person name="Cros-Aarteil S."/>
            <person name="Calhoun S."/>
            <person name="Haridas S."/>
            <person name="Kuo A."/>
            <person name="Mondo S."/>
            <person name="Pangilinan J."/>
            <person name="Riley R."/>
            <person name="Labutti K."/>
            <person name="Andreopoulos B."/>
            <person name="Lipzen A."/>
            <person name="Chen C."/>
            <person name="Yanf M."/>
            <person name="Daum C."/>
            <person name="Ng V."/>
            <person name="Clum A."/>
            <person name="Ohm R."/>
            <person name="Martin F."/>
            <person name="Silar P."/>
            <person name="Natvig D."/>
            <person name="Lalanne C."/>
            <person name="Gautier V."/>
            <person name="Ament-Velasquez S.L."/>
            <person name="Kruys A."/>
            <person name="Hutchinson M.I."/>
            <person name="Powell A.J."/>
            <person name="Barry K."/>
            <person name="Miller A.N."/>
            <person name="Grigoriev I.V."/>
            <person name="Debuchy R."/>
            <person name="Gladieux P."/>
            <person name="Thoren M.H."/>
            <person name="Johannesson H."/>
        </authorList>
    </citation>
    <scope>NUCLEOTIDE SEQUENCE</scope>
    <source>
        <strain evidence="1">PSN243</strain>
    </source>
</reference>
<proteinExistence type="predicted"/>
<evidence type="ECO:0000313" key="1">
    <source>
        <dbReference type="EMBL" id="KAK4455043.1"/>
    </source>
</evidence>
<organism evidence="1 2">
    <name type="scientific">Podospora aff. communis PSN243</name>
    <dbReference type="NCBI Taxonomy" id="3040156"/>
    <lineage>
        <taxon>Eukaryota</taxon>
        <taxon>Fungi</taxon>
        <taxon>Dikarya</taxon>
        <taxon>Ascomycota</taxon>
        <taxon>Pezizomycotina</taxon>
        <taxon>Sordariomycetes</taxon>
        <taxon>Sordariomycetidae</taxon>
        <taxon>Sordariales</taxon>
        <taxon>Podosporaceae</taxon>
        <taxon>Podospora</taxon>
    </lineage>
</organism>
<evidence type="ECO:0008006" key="3">
    <source>
        <dbReference type="Google" id="ProtNLM"/>
    </source>
</evidence>
<dbReference type="AlphaFoldDB" id="A0AAV9H2W3"/>
<dbReference type="PANTHER" id="PTHR46865:SF7">
    <property type="entry name" value="MONOOXYGENASE, PUTATIVE (AFU_ORTHOLOGUE AFUA_8G07040)-RELATED"/>
    <property type="match status" value="1"/>
</dbReference>
<dbReference type="SUPFAM" id="SSF51905">
    <property type="entry name" value="FAD/NAD(P)-binding domain"/>
    <property type="match status" value="1"/>
</dbReference>
<name>A0AAV9H2W3_9PEZI</name>
<dbReference type="InterPro" id="IPR051704">
    <property type="entry name" value="FAD_aromatic-hydroxylase"/>
</dbReference>
<dbReference type="EMBL" id="MU865915">
    <property type="protein sequence ID" value="KAK4455043.1"/>
    <property type="molecule type" value="Genomic_DNA"/>
</dbReference>
<gene>
    <name evidence="1" type="ORF">QBC34DRAFT_391411</name>
</gene>
<evidence type="ECO:0000313" key="2">
    <source>
        <dbReference type="Proteomes" id="UP001321760"/>
    </source>
</evidence>
<sequence length="265" mass="29290">MMLGEGVEDPFYTAGAAVAWVTIPTAEEDTKDFVWFPCPGKRLMGTRKDRDDCTRAWFLTSGLPEDHPIRTTMRSVDGLAQRKAWADHFRGVGWRSDRITREIVESPLAEDFHASEAGQVRMDKWYEGRVALVGDAAYCPSPAGWGTAMAFVGAYVMAGELARHCGLSIGAKEPSEEERKKARDAIPEALKAYDETLRPLILKVQKVSRAGQMLPSSKFAVSLTLAVMGWVEILKLDKLMMRLATGGGSDFGWKLPEYAELGSLE</sequence>